<accession>A0A367ZRU9</accession>
<organism evidence="3 4">
    <name type="scientific">Candidatus Ozemobacter sibiricus</name>
    <dbReference type="NCBI Taxonomy" id="2268124"/>
    <lineage>
        <taxon>Bacteria</taxon>
        <taxon>Candidatus Ozemobacteria</taxon>
        <taxon>Candidatus Ozemobacterales</taxon>
        <taxon>Candidatus Ozemobacteraceae</taxon>
        <taxon>Candidatus Ozemobacter</taxon>
    </lineage>
</organism>
<feature type="compositionally biased region" description="Basic residues" evidence="1">
    <location>
        <begin position="864"/>
        <end position="873"/>
    </location>
</feature>
<dbReference type="InterPro" id="IPR001539">
    <property type="entry name" value="Peptidase_U32"/>
</dbReference>
<feature type="compositionally biased region" description="Basic and acidic residues" evidence="1">
    <location>
        <begin position="276"/>
        <end position="289"/>
    </location>
</feature>
<gene>
    <name evidence="3" type="ORF">OZSIB_2654</name>
</gene>
<dbReference type="InterPro" id="IPR020988">
    <property type="entry name" value="Pept_U32_collagenase"/>
</dbReference>
<keyword evidence="3" id="KW-0645">Protease</keyword>
<proteinExistence type="predicted"/>
<sequence>MSDLRRAHRPELLAPAGDMAALKAALLAGADAVYLAGRRFGARAFAPNFDEAGLRWARRVTHALGRRLYVTLNTLVFDAEWPLLDQAIDFYEALRPDALIIQDLGVAEHLVRRGSRLPRHLSTQAAWFGLGGAALLRDLGISRVILPRELSLAEIKDLAGRTPFELEVFVHGAMCYSISGRCFWSVALGTRSGNRGTCAQPCRKPYREEVPGAVERWPFSPMDLRLAGRLADLCVPGVAALKIEGRMKGADYVYHVVRTYRTLLDHLEPPGAQRGMTERAPDRAHRPGDEGGLAQPKHVPVAEEALEEVLGRGFTRASHGGFIDGPPAGDWTTGNHPGSEGVFLGKVVGRRADGLTEVECRFPPQAGDGVAWIRPSAAPEGQGAIEARERPTASGRAAARGGRRRSRRPGSQERVGPGAPPVSPTAGERVGERLTYASPVPGHSHRWVVRGLPPELPPGTPLWRTSSGASPDWMTGWRKEWERTPVDLFWSGHEGQPLAVETRLYGRAVRLTTTEPLRLAVGAGLESGVLADKCTALGEHFRARRHVTSALGRGLFVPLTELKKLKRSLVEALLQMERLPPPPMPGRPGSEAAERPGIAGATSPASAGPSDGQGPSDPGGESQTGAPRVSATDPARRPGERAPRLFIRVWNRTFPFVRDLHPDAWILPFPERGEVRLPFRLPPERLRFWLPPVLTRAQLDTLIEALQAQPPQEFLCLGWEAFALAEACPQHRFRLDWTFNLVNRRAVGVVVSQGLVATAGREWPADDPPVAPGPVWTASWNPVISFSRFPPRVGPRTFVANAHRDRFFPLDVGNGVTALCLAEIPAAVSPPPGLDLQVDVAVAPRENPVGLAAALQDLLEPLRHHQPSRARPRPRSEPA</sequence>
<comment type="caution">
    <text evidence="3">The sequence shown here is derived from an EMBL/GenBank/DDBJ whole genome shotgun (WGS) entry which is preliminary data.</text>
</comment>
<protein>
    <submittedName>
        <fullName evidence="3">Protease</fullName>
    </submittedName>
</protein>
<feature type="region of interest" description="Disordered" evidence="1">
    <location>
        <begin position="379"/>
        <end position="428"/>
    </location>
</feature>
<dbReference type="Proteomes" id="UP000252355">
    <property type="component" value="Unassembled WGS sequence"/>
</dbReference>
<dbReference type="GO" id="GO:0006508">
    <property type="term" value="P:proteolysis"/>
    <property type="evidence" value="ECO:0007669"/>
    <property type="project" value="UniProtKB-KW"/>
</dbReference>
<dbReference type="InterPro" id="IPR051454">
    <property type="entry name" value="RNA/ubiquinone_mod_enzymes"/>
</dbReference>
<dbReference type="Pfam" id="PF01136">
    <property type="entry name" value="Peptidase_U32"/>
    <property type="match status" value="1"/>
</dbReference>
<name>A0A367ZRU9_9BACT</name>
<feature type="region of interest" description="Disordered" evidence="1">
    <location>
        <begin position="860"/>
        <end position="879"/>
    </location>
</feature>
<feature type="region of interest" description="Disordered" evidence="1">
    <location>
        <begin position="576"/>
        <end position="638"/>
    </location>
</feature>
<dbReference type="PANTHER" id="PTHR30217">
    <property type="entry name" value="PEPTIDASE U32 FAMILY"/>
    <property type="match status" value="1"/>
</dbReference>
<evidence type="ECO:0000259" key="2">
    <source>
        <dbReference type="Pfam" id="PF12392"/>
    </source>
</evidence>
<reference evidence="3 4" key="1">
    <citation type="submission" date="2018-05" db="EMBL/GenBank/DDBJ databases">
        <title>A metagenomic window into the 2 km-deep terrestrial subsurface aquifer revealed taxonomically and functionally diverse microbial community comprising novel uncultured bacterial lineages.</title>
        <authorList>
            <person name="Kadnikov V.V."/>
            <person name="Mardanov A.V."/>
            <person name="Beletsky A.V."/>
            <person name="Banks D."/>
            <person name="Pimenov N.V."/>
            <person name="Frank Y.A."/>
            <person name="Karnachuk O.V."/>
            <person name="Ravin N.V."/>
        </authorList>
    </citation>
    <scope>NUCLEOTIDE SEQUENCE [LARGE SCALE GENOMIC DNA]</scope>
    <source>
        <strain evidence="3">BY5</strain>
    </source>
</reference>
<dbReference type="Pfam" id="PF12392">
    <property type="entry name" value="DUF3656"/>
    <property type="match status" value="1"/>
</dbReference>
<evidence type="ECO:0000256" key="1">
    <source>
        <dbReference type="SAM" id="MobiDB-lite"/>
    </source>
</evidence>
<feature type="compositionally biased region" description="Low complexity" evidence="1">
    <location>
        <begin position="596"/>
        <end position="623"/>
    </location>
</feature>
<dbReference type="AlphaFoldDB" id="A0A367ZRU9"/>
<evidence type="ECO:0000313" key="4">
    <source>
        <dbReference type="Proteomes" id="UP000252355"/>
    </source>
</evidence>
<dbReference type="EMBL" id="QOQW01000004">
    <property type="protein sequence ID" value="RCK80766.1"/>
    <property type="molecule type" value="Genomic_DNA"/>
</dbReference>
<dbReference type="PANTHER" id="PTHR30217:SF10">
    <property type="entry name" value="23S RRNA 5-HYDROXYCYTIDINE C2501 SYNTHASE"/>
    <property type="match status" value="1"/>
</dbReference>
<feature type="domain" description="Peptidase U32 collagenase" evidence="2">
    <location>
        <begin position="476"/>
        <end position="575"/>
    </location>
</feature>
<evidence type="ECO:0000313" key="3">
    <source>
        <dbReference type="EMBL" id="RCK80766.1"/>
    </source>
</evidence>
<keyword evidence="3" id="KW-0378">Hydrolase</keyword>
<feature type="region of interest" description="Disordered" evidence="1">
    <location>
        <begin position="268"/>
        <end position="295"/>
    </location>
</feature>
<dbReference type="GO" id="GO:0008233">
    <property type="term" value="F:peptidase activity"/>
    <property type="evidence" value="ECO:0007669"/>
    <property type="project" value="UniProtKB-KW"/>
</dbReference>